<name>R7RN15_9CLOT</name>
<dbReference type="PANTHER" id="PTHR43155:SF2">
    <property type="entry name" value="CYCLIC DI-GMP PHOSPHODIESTERASE PA4108"/>
    <property type="match status" value="1"/>
</dbReference>
<organism evidence="3 4">
    <name type="scientific">Thermobrachium celere DSM 8682</name>
    <dbReference type="NCBI Taxonomy" id="941824"/>
    <lineage>
        <taxon>Bacteria</taxon>
        <taxon>Bacillati</taxon>
        <taxon>Bacillota</taxon>
        <taxon>Clostridia</taxon>
        <taxon>Eubacteriales</taxon>
        <taxon>Clostridiaceae</taxon>
        <taxon>Thermobrachium</taxon>
    </lineage>
</organism>
<dbReference type="InterPro" id="IPR006674">
    <property type="entry name" value="HD_domain"/>
</dbReference>
<evidence type="ECO:0000259" key="2">
    <source>
        <dbReference type="PROSITE" id="PS51832"/>
    </source>
</evidence>
<evidence type="ECO:0000259" key="1">
    <source>
        <dbReference type="PROSITE" id="PS51831"/>
    </source>
</evidence>
<dbReference type="EMBL" id="CAVN010000087">
    <property type="protein sequence ID" value="CDF57439.1"/>
    <property type="molecule type" value="Genomic_DNA"/>
</dbReference>
<dbReference type="HOGENOM" id="CLU_000445_92_1_9"/>
<dbReference type="SMART" id="SM00471">
    <property type="entry name" value="HDc"/>
    <property type="match status" value="1"/>
</dbReference>
<dbReference type="NCBIfam" id="TIGR00277">
    <property type="entry name" value="HDIG"/>
    <property type="match status" value="1"/>
</dbReference>
<dbReference type="RefSeq" id="WP_018660592.1">
    <property type="nucleotide sequence ID" value="NZ_HF952018.1"/>
</dbReference>
<keyword evidence="4" id="KW-1185">Reference proteome</keyword>
<dbReference type="Pfam" id="PF13487">
    <property type="entry name" value="HD_5"/>
    <property type="match status" value="1"/>
</dbReference>
<dbReference type="CDD" id="cd00077">
    <property type="entry name" value="HDc"/>
    <property type="match status" value="1"/>
</dbReference>
<gene>
    <name evidence="3" type="ORF">TCEL_01353</name>
</gene>
<dbReference type="AlphaFoldDB" id="R7RN15"/>
<reference evidence="3" key="1">
    <citation type="submission" date="2013-03" db="EMBL/GenBank/DDBJ databases">
        <title>Draft genome sequence of the hydrogen-ethanol-producing anaerobic alkalithermophilic Caloramator celere.</title>
        <authorList>
            <person name="Ciranna A."/>
            <person name="Larjo A."/>
            <person name="Kivisto A."/>
            <person name="Santala V."/>
            <person name="Roos C."/>
            <person name="Karp M."/>
        </authorList>
    </citation>
    <scope>NUCLEOTIDE SEQUENCE [LARGE SCALE GENOMIC DNA]</scope>
    <source>
        <strain evidence="3">DSM 8682</strain>
    </source>
</reference>
<dbReference type="PROSITE" id="PS51831">
    <property type="entry name" value="HD"/>
    <property type="match status" value="1"/>
</dbReference>
<dbReference type="Gene3D" id="1.10.3210.10">
    <property type="entry name" value="Hypothetical protein af1432"/>
    <property type="match status" value="1"/>
</dbReference>
<dbReference type="PANTHER" id="PTHR43155">
    <property type="entry name" value="CYCLIC DI-GMP PHOSPHODIESTERASE PA4108-RELATED"/>
    <property type="match status" value="1"/>
</dbReference>
<evidence type="ECO:0000313" key="4">
    <source>
        <dbReference type="Proteomes" id="UP000014923"/>
    </source>
</evidence>
<protein>
    <submittedName>
        <fullName evidence="3">HD-GYP domain containing protein</fullName>
    </submittedName>
</protein>
<dbReference type="PROSITE" id="PS51832">
    <property type="entry name" value="HD_GYP"/>
    <property type="match status" value="1"/>
</dbReference>
<dbReference type="InterPro" id="IPR037522">
    <property type="entry name" value="HD_GYP_dom"/>
</dbReference>
<dbReference type="InterPro" id="IPR006675">
    <property type="entry name" value="HDIG_dom"/>
</dbReference>
<feature type="domain" description="HD-GYP" evidence="2">
    <location>
        <begin position="110"/>
        <end position="306"/>
    </location>
</feature>
<dbReference type="eggNOG" id="COG2206">
    <property type="taxonomic scope" value="Bacteria"/>
</dbReference>
<comment type="caution">
    <text evidence="3">The sequence shown here is derived from an EMBL/GenBank/DDBJ whole genome shotgun (WGS) entry which is preliminary data.</text>
</comment>
<dbReference type="Proteomes" id="UP000014923">
    <property type="component" value="Unassembled WGS sequence"/>
</dbReference>
<proteinExistence type="predicted"/>
<dbReference type="OrthoDB" id="9804747at2"/>
<evidence type="ECO:0000313" key="3">
    <source>
        <dbReference type="EMBL" id="CDF57439.1"/>
    </source>
</evidence>
<feature type="domain" description="HD" evidence="1">
    <location>
        <begin position="132"/>
        <end position="255"/>
    </location>
</feature>
<sequence length="348" mass="39741">MRKRMVNINDCSIGDKVALDVISDTGATIVTEGTLLNEFIINKLKQLGIKQIHIYANESSYLSQKEIYFEQFTKKYTQNVDTIKNLIGDLASGKKLDYTTITSISEDIKKEINEKDNIIKFLSTLKAYDQYTYNHSMNVAFYSMLLGKWLKLPDEIITELTKAAVMHDLGKAKIPDEILNKKGPLNKDEFEIMKKHAQYGYEIAKQDTRVNIEVLKGILMHHEREDGTGYPLKLKGDKINLFAKIISICDVYDALTQERVYKGRMTPFDAFKMIELDGYTKFDTAILLTFLQNIASYYIGMQVVLNDGRVGEVVYITPKNVAYPIIKVGDELIDLMNKKDLKIVSLLN</sequence>
<dbReference type="InterPro" id="IPR003607">
    <property type="entry name" value="HD/PDEase_dom"/>
</dbReference>
<dbReference type="SUPFAM" id="SSF109604">
    <property type="entry name" value="HD-domain/PDEase-like"/>
    <property type="match status" value="1"/>
</dbReference>
<accession>R7RN15</accession>